<feature type="region of interest" description="Disordered" evidence="1">
    <location>
        <begin position="1"/>
        <end position="86"/>
    </location>
</feature>
<accession>A0ABN9RJX1</accession>
<proteinExistence type="predicted"/>
<feature type="non-terminal residue" evidence="2">
    <location>
        <position position="169"/>
    </location>
</feature>
<feature type="region of interest" description="Disordered" evidence="1">
    <location>
        <begin position="134"/>
        <end position="169"/>
    </location>
</feature>
<organism evidence="2 3">
    <name type="scientific">Prorocentrum cordatum</name>
    <dbReference type="NCBI Taxonomy" id="2364126"/>
    <lineage>
        <taxon>Eukaryota</taxon>
        <taxon>Sar</taxon>
        <taxon>Alveolata</taxon>
        <taxon>Dinophyceae</taxon>
        <taxon>Prorocentrales</taxon>
        <taxon>Prorocentraceae</taxon>
        <taxon>Prorocentrum</taxon>
    </lineage>
</organism>
<feature type="compositionally biased region" description="Low complexity" evidence="1">
    <location>
        <begin position="67"/>
        <end position="86"/>
    </location>
</feature>
<protein>
    <submittedName>
        <fullName evidence="2">Uncharacterized protein</fullName>
    </submittedName>
</protein>
<name>A0ABN9RJX1_9DINO</name>
<evidence type="ECO:0000313" key="2">
    <source>
        <dbReference type="EMBL" id="CAK0818283.1"/>
    </source>
</evidence>
<feature type="compositionally biased region" description="Basic and acidic residues" evidence="1">
    <location>
        <begin position="1"/>
        <end position="15"/>
    </location>
</feature>
<evidence type="ECO:0000313" key="3">
    <source>
        <dbReference type="Proteomes" id="UP001189429"/>
    </source>
</evidence>
<dbReference type="EMBL" id="CAUYUJ010006685">
    <property type="protein sequence ID" value="CAK0818283.1"/>
    <property type="molecule type" value="Genomic_DNA"/>
</dbReference>
<sequence length="169" mass="18567">EDSRRESGDGPRRDGGPVQCPRQVPLHHEESEHGQRRRAGRRDRCVAACHKEVDRRRRGRRRRDSGAPDCHAGAAARPAAHGDAAPRAEVLGPVLEAARRRACRSKAALKADEWLGQVDTRSILWRTLRVRAPRRRLPRAPPGATAPARGGPVQKAAAQRGLPQRLAAV</sequence>
<keyword evidence="3" id="KW-1185">Reference proteome</keyword>
<dbReference type="Proteomes" id="UP001189429">
    <property type="component" value="Unassembled WGS sequence"/>
</dbReference>
<evidence type="ECO:0000256" key="1">
    <source>
        <dbReference type="SAM" id="MobiDB-lite"/>
    </source>
</evidence>
<feature type="compositionally biased region" description="Basic and acidic residues" evidence="1">
    <location>
        <begin position="42"/>
        <end position="55"/>
    </location>
</feature>
<feature type="compositionally biased region" description="Low complexity" evidence="1">
    <location>
        <begin position="142"/>
        <end position="153"/>
    </location>
</feature>
<gene>
    <name evidence="2" type="ORF">PCOR1329_LOCUS20624</name>
</gene>
<feature type="non-terminal residue" evidence="2">
    <location>
        <position position="1"/>
    </location>
</feature>
<comment type="caution">
    <text evidence="2">The sequence shown here is derived from an EMBL/GenBank/DDBJ whole genome shotgun (WGS) entry which is preliminary data.</text>
</comment>
<reference evidence="2" key="1">
    <citation type="submission" date="2023-10" db="EMBL/GenBank/DDBJ databases">
        <authorList>
            <person name="Chen Y."/>
            <person name="Shah S."/>
            <person name="Dougan E. K."/>
            <person name="Thang M."/>
            <person name="Chan C."/>
        </authorList>
    </citation>
    <scope>NUCLEOTIDE SEQUENCE [LARGE SCALE GENOMIC DNA]</scope>
</reference>